<feature type="region of interest" description="Disordered" evidence="1">
    <location>
        <begin position="218"/>
        <end position="241"/>
    </location>
</feature>
<protein>
    <recommendedName>
        <fullName evidence="5">Transporter</fullName>
    </recommendedName>
</protein>
<feature type="region of interest" description="Disordered" evidence="1">
    <location>
        <begin position="60"/>
        <end position="200"/>
    </location>
</feature>
<evidence type="ECO:0000313" key="3">
    <source>
        <dbReference type="EMBL" id="PIL31948.1"/>
    </source>
</evidence>
<feature type="compositionally biased region" description="Acidic residues" evidence="1">
    <location>
        <begin position="60"/>
        <end position="78"/>
    </location>
</feature>
<feature type="compositionally biased region" description="Basic and acidic residues" evidence="1">
    <location>
        <begin position="330"/>
        <end position="339"/>
    </location>
</feature>
<sequence length="387" mass="41235">MLSTTHLLLVLLGIAVLLAGVYVISFPPEGDRGIDIGAWTEGDPPTELLSTAETDIEANEEVFEDESLPTEDEPLPMEDETRPESPHSCTQTQAGLGLHVITEPPTPIPAPQVSVSPILPSPTGTSSRSHPRRHGREQTDSALLASPPRRSRSSAEELHHILSSDAHSGATTGRRRRRTTMEANSSLSPGTLIGQHPLSPSGSGLGGFSIGLSPLSPGFSIVPRERRRRTTPLSVSGSGAGLGLSNSMHSSFGAAGASLVASSTTSPVGGVDDHSHSQRHSQRGRQAEGGLRLPPRAASWKMRRVVSEGDAERQRRRTVPAGQEGLPYGTDRDLERDAAQGEDSEGGEAQDRDAQTYGRGGRRAKGRWKWLQTVVERVVRGGAEEAR</sequence>
<keyword evidence="2" id="KW-0732">Signal</keyword>
<name>A0A2G8SEE6_9APHY</name>
<reference evidence="3 4" key="1">
    <citation type="journal article" date="2015" name="Sci. Rep.">
        <title>Chromosome-level genome map provides insights into diverse defense mechanisms in the medicinal fungus Ganoderma sinense.</title>
        <authorList>
            <person name="Zhu Y."/>
            <person name="Xu J."/>
            <person name="Sun C."/>
            <person name="Zhou S."/>
            <person name="Xu H."/>
            <person name="Nelson D.R."/>
            <person name="Qian J."/>
            <person name="Song J."/>
            <person name="Luo H."/>
            <person name="Xiang L."/>
            <person name="Li Y."/>
            <person name="Xu Z."/>
            <person name="Ji A."/>
            <person name="Wang L."/>
            <person name="Lu S."/>
            <person name="Hayward A."/>
            <person name="Sun W."/>
            <person name="Li X."/>
            <person name="Schwartz D.C."/>
            <person name="Wang Y."/>
            <person name="Chen S."/>
        </authorList>
    </citation>
    <scope>NUCLEOTIDE SEQUENCE [LARGE SCALE GENOMIC DNA]</scope>
    <source>
        <strain evidence="3 4">ZZ0214-1</strain>
    </source>
</reference>
<feature type="signal peptide" evidence="2">
    <location>
        <begin position="1"/>
        <end position="19"/>
    </location>
</feature>
<dbReference type="Proteomes" id="UP000230002">
    <property type="component" value="Unassembled WGS sequence"/>
</dbReference>
<evidence type="ECO:0000256" key="1">
    <source>
        <dbReference type="SAM" id="MobiDB-lite"/>
    </source>
</evidence>
<organism evidence="3 4">
    <name type="scientific">Ganoderma sinense ZZ0214-1</name>
    <dbReference type="NCBI Taxonomy" id="1077348"/>
    <lineage>
        <taxon>Eukaryota</taxon>
        <taxon>Fungi</taxon>
        <taxon>Dikarya</taxon>
        <taxon>Basidiomycota</taxon>
        <taxon>Agaricomycotina</taxon>
        <taxon>Agaricomycetes</taxon>
        <taxon>Polyporales</taxon>
        <taxon>Polyporaceae</taxon>
        <taxon>Ganoderma</taxon>
    </lineage>
</organism>
<evidence type="ECO:0000256" key="2">
    <source>
        <dbReference type="SAM" id="SignalP"/>
    </source>
</evidence>
<evidence type="ECO:0000313" key="4">
    <source>
        <dbReference type="Proteomes" id="UP000230002"/>
    </source>
</evidence>
<comment type="caution">
    <text evidence="3">The sequence shown here is derived from an EMBL/GenBank/DDBJ whole genome shotgun (WGS) entry which is preliminary data.</text>
</comment>
<feature type="region of interest" description="Disordered" evidence="1">
    <location>
        <begin position="262"/>
        <end position="365"/>
    </location>
</feature>
<keyword evidence="4" id="KW-1185">Reference proteome</keyword>
<feature type="compositionally biased region" description="Basic and acidic residues" evidence="1">
    <location>
        <begin position="153"/>
        <end position="162"/>
    </location>
</feature>
<evidence type="ECO:0008006" key="5">
    <source>
        <dbReference type="Google" id="ProtNLM"/>
    </source>
</evidence>
<accession>A0A2G8SEE6</accession>
<dbReference type="AlphaFoldDB" id="A0A2G8SEE6"/>
<feature type="chain" id="PRO_5013701458" description="Transporter" evidence="2">
    <location>
        <begin position="20"/>
        <end position="387"/>
    </location>
</feature>
<proteinExistence type="predicted"/>
<gene>
    <name evidence="3" type="ORF">GSI_06652</name>
</gene>
<dbReference type="EMBL" id="AYKW01000012">
    <property type="protein sequence ID" value="PIL31948.1"/>
    <property type="molecule type" value="Genomic_DNA"/>
</dbReference>